<keyword evidence="7" id="KW-1185">Reference proteome</keyword>
<feature type="compositionally biased region" description="Basic and acidic residues" evidence="3">
    <location>
        <begin position="309"/>
        <end position="320"/>
    </location>
</feature>
<dbReference type="GO" id="GO:0003729">
    <property type="term" value="F:mRNA binding"/>
    <property type="evidence" value="ECO:0007669"/>
    <property type="project" value="TreeGrafter"/>
</dbReference>
<name>A0A9P8TA34_9ASCO</name>
<dbReference type="SUPFAM" id="SSF54427">
    <property type="entry name" value="NTF2-like"/>
    <property type="match status" value="1"/>
</dbReference>
<dbReference type="SMART" id="SM00360">
    <property type="entry name" value="RRM"/>
    <property type="match status" value="1"/>
</dbReference>
<reference evidence="6" key="1">
    <citation type="journal article" date="2021" name="Open Biol.">
        <title>Shared evolutionary footprints suggest mitochondrial oxidative damage underlies multiple complex I losses in fungi.</title>
        <authorList>
            <person name="Schikora-Tamarit M.A."/>
            <person name="Marcet-Houben M."/>
            <person name="Nosek J."/>
            <person name="Gabaldon T."/>
        </authorList>
    </citation>
    <scope>NUCLEOTIDE SEQUENCE</scope>
    <source>
        <strain evidence="6">CBS6075</strain>
    </source>
</reference>
<dbReference type="AlphaFoldDB" id="A0A9P8TA34"/>
<dbReference type="GO" id="GO:0005829">
    <property type="term" value="C:cytosol"/>
    <property type="evidence" value="ECO:0007669"/>
    <property type="project" value="TreeGrafter"/>
</dbReference>
<dbReference type="Pfam" id="PF02136">
    <property type="entry name" value="NTF2"/>
    <property type="match status" value="1"/>
</dbReference>
<organism evidence="6 7">
    <name type="scientific">Ogataea philodendri</name>
    <dbReference type="NCBI Taxonomy" id="1378263"/>
    <lineage>
        <taxon>Eukaryota</taxon>
        <taxon>Fungi</taxon>
        <taxon>Dikarya</taxon>
        <taxon>Ascomycota</taxon>
        <taxon>Saccharomycotina</taxon>
        <taxon>Pichiomycetes</taxon>
        <taxon>Pichiales</taxon>
        <taxon>Pichiaceae</taxon>
        <taxon>Ogataea</taxon>
    </lineage>
</organism>
<dbReference type="PANTHER" id="PTHR10693">
    <property type="entry name" value="RAS GTPASE-ACTIVATING PROTEIN-BINDING PROTEIN"/>
    <property type="match status" value="1"/>
</dbReference>
<dbReference type="InterPro" id="IPR012677">
    <property type="entry name" value="Nucleotide-bd_a/b_plait_sf"/>
</dbReference>
<accession>A0A9P8TA34</accession>
<feature type="domain" description="RRM" evidence="4">
    <location>
        <begin position="247"/>
        <end position="327"/>
    </location>
</feature>
<evidence type="ECO:0000256" key="3">
    <source>
        <dbReference type="SAM" id="MobiDB-lite"/>
    </source>
</evidence>
<feature type="region of interest" description="Disordered" evidence="3">
    <location>
        <begin position="148"/>
        <end position="188"/>
    </location>
</feature>
<dbReference type="EMBL" id="JAEUBE010000087">
    <property type="protein sequence ID" value="KAH3670686.1"/>
    <property type="molecule type" value="Genomic_DNA"/>
</dbReference>
<dbReference type="PROSITE" id="PS50177">
    <property type="entry name" value="NTF2_DOMAIN"/>
    <property type="match status" value="1"/>
</dbReference>
<evidence type="ECO:0000313" key="7">
    <source>
        <dbReference type="Proteomes" id="UP000769157"/>
    </source>
</evidence>
<dbReference type="GO" id="GO:1990904">
    <property type="term" value="C:ribonucleoprotein complex"/>
    <property type="evidence" value="ECO:0007669"/>
    <property type="project" value="TreeGrafter"/>
</dbReference>
<dbReference type="SUPFAM" id="SSF54928">
    <property type="entry name" value="RNA-binding domain, RBD"/>
    <property type="match status" value="1"/>
</dbReference>
<dbReference type="GeneID" id="70233169"/>
<evidence type="ECO:0000259" key="4">
    <source>
        <dbReference type="PROSITE" id="PS50102"/>
    </source>
</evidence>
<dbReference type="PANTHER" id="PTHR10693:SF20">
    <property type="entry name" value="AT27578P"/>
    <property type="match status" value="1"/>
</dbReference>
<protein>
    <recommendedName>
        <fullName evidence="8">NTF2 domain-containing protein</fullName>
    </recommendedName>
</protein>
<dbReference type="InterPro" id="IPR035979">
    <property type="entry name" value="RBD_domain_sf"/>
</dbReference>
<evidence type="ECO:0008006" key="8">
    <source>
        <dbReference type="Google" id="ProtNLM"/>
    </source>
</evidence>
<evidence type="ECO:0000256" key="1">
    <source>
        <dbReference type="ARBA" id="ARBA00022884"/>
    </source>
</evidence>
<dbReference type="Gene3D" id="3.30.70.330">
    <property type="match status" value="1"/>
</dbReference>
<evidence type="ECO:0000259" key="5">
    <source>
        <dbReference type="PROSITE" id="PS50177"/>
    </source>
</evidence>
<feature type="domain" description="NTF2" evidence="5">
    <location>
        <begin position="11"/>
        <end position="138"/>
    </location>
</feature>
<dbReference type="GO" id="GO:0034517">
    <property type="term" value="P:ribophagy"/>
    <property type="evidence" value="ECO:0007669"/>
    <property type="project" value="TreeGrafter"/>
</dbReference>
<dbReference type="OrthoDB" id="339151at2759"/>
<feature type="compositionally biased region" description="Basic and acidic residues" evidence="3">
    <location>
        <begin position="159"/>
        <end position="173"/>
    </location>
</feature>
<dbReference type="Proteomes" id="UP000769157">
    <property type="component" value="Unassembled WGS sequence"/>
</dbReference>
<feature type="region of interest" description="Disordered" evidence="3">
    <location>
        <begin position="309"/>
        <end position="354"/>
    </location>
</feature>
<dbReference type="InterPro" id="IPR002075">
    <property type="entry name" value="NTF2_dom"/>
</dbReference>
<evidence type="ECO:0000256" key="2">
    <source>
        <dbReference type="PROSITE-ProRule" id="PRU00176"/>
    </source>
</evidence>
<dbReference type="GO" id="GO:0016579">
    <property type="term" value="P:protein deubiquitination"/>
    <property type="evidence" value="ECO:0007669"/>
    <property type="project" value="TreeGrafter"/>
</dbReference>
<proteinExistence type="predicted"/>
<dbReference type="RefSeq" id="XP_046064111.1">
    <property type="nucleotide sequence ID" value="XM_046201938.1"/>
</dbReference>
<dbReference type="InterPro" id="IPR000504">
    <property type="entry name" value="RRM_dom"/>
</dbReference>
<feature type="compositionally biased region" description="Low complexity" evidence="3">
    <location>
        <begin position="333"/>
        <end position="346"/>
    </location>
</feature>
<dbReference type="Gene3D" id="3.10.450.50">
    <property type="match status" value="1"/>
</dbReference>
<dbReference type="InterPro" id="IPR039539">
    <property type="entry name" value="Ras_GTPase_bind_prot"/>
</dbReference>
<reference evidence="6" key="2">
    <citation type="submission" date="2021-01" db="EMBL/GenBank/DDBJ databases">
        <authorList>
            <person name="Schikora-Tamarit M.A."/>
        </authorList>
    </citation>
    <scope>NUCLEOTIDE SEQUENCE</scope>
    <source>
        <strain evidence="6">CBS6075</strain>
    </source>
</reference>
<evidence type="ECO:0000313" key="6">
    <source>
        <dbReference type="EMBL" id="KAH3670686.1"/>
    </source>
</evidence>
<dbReference type="InterPro" id="IPR018222">
    <property type="entry name" value="Nuclear_transport_factor_2_euk"/>
</dbReference>
<keyword evidence="1 2" id="KW-0694">RNA-binding</keyword>
<dbReference type="GO" id="GO:1990861">
    <property type="term" value="C:Ubp3-Bre5 deubiquitination complex"/>
    <property type="evidence" value="ECO:0007669"/>
    <property type="project" value="TreeGrafter"/>
</dbReference>
<feature type="region of interest" description="Disordered" evidence="3">
    <location>
        <begin position="202"/>
        <end position="239"/>
    </location>
</feature>
<sequence>MSDIDQDPNRVAIAFIEYYYNLVHSGTENLYQVYAKGATLRHADFRDPVGGEAIGVEGGEQIREYWGRSALAGAKVMIQTIEATKSFQESILIVCVGELVPGPVHDTEPVAFRFSHTFLLVPTVKRSVYDVYSDVLAFVPDVDAVYEEPEPETVESPESVEKEVFSVESKDTTPETGLGDEDEYESSKPMSWADQIAFAAAKAKADKPEKKVKEKKEEKKEETKEEIKEEPKKHKSQMVNKKGQVVYPIYVKGVTGSISEEELQQKLEQSFGHVDLCKIDRMIALVNFTEQGSQKKAIKTGTISVKGVDIKLEPRAKKDLAPAATKKKKKAKNGPNGPNGSNGSSDDGFRKVGK</sequence>
<feature type="compositionally biased region" description="Basic and acidic residues" evidence="3">
    <location>
        <begin position="203"/>
        <end position="232"/>
    </location>
</feature>
<dbReference type="InterPro" id="IPR032710">
    <property type="entry name" value="NTF2-like_dom_sf"/>
</dbReference>
<comment type="caution">
    <text evidence="6">The sequence shown here is derived from an EMBL/GenBank/DDBJ whole genome shotgun (WGS) entry which is preliminary data.</text>
</comment>
<dbReference type="PROSITE" id="PS50102">
    <property type="entry name" value="RRM"/>
    <property type="match status" value="1"/>
</dbReference>
<gene>
    <name evidence="6" type="ORF">OGAPHI_001201</name>
</gene>
<dbReference type="CDD" id="cd00590">
    <property type="entry name" value="RRM_SF"/>
    <property type="match status" value="1"/>
</dbReference>